<gene>
    <name evidence="1" type="ORF">DCW38_08315</name>
</gene>
<evidence type="ECO:0000313" key="1">
    <source>
        <dbReference type="EMBL" id="HAV93163.1"/>
    </source>
</evidence>
<dbReference type="InterPro" id="IPR038636">
    <property type="entry name" value="Wzi_sf"/>
</dbReference>
<dbReference type="Proteomes" id="UP000264062">
    <property type="component" value="Unassembled WGS sequence"/>
</dbReference>
<protein>
    <submittedName>
        <fullName evidence="1">Uncharacterized protein</fullName>
    </submittedName>
</protein>
<comment type="caution">
    <text evidence="1">The sequence shown here is derived from an EMBL/GenBank/DDBJ whole genome shotgun (WGS) entry which is preliminary data.</text>
</comment>
<accession>A0A350HC97</accession>
<evidence type="ECO:0000313" key="2">
    <source>
        <dbReference type="Proteomes" id="UP000264062"/>
    </source>
</evidence>
<feature type="non-terminal residue" evidence="1">
    <location>
        <position position="421"/>
    </location>
</feature>
<dbReference type="Gene3D" id="2.40.160.130">
    <property type="entry name" value="Capsule assembly protein Wzi"/>
    <property type="match status" value="1"/>
</dbReference>
<name>A0A350HC97_UNCW3</name>
<organism evidence="1 2">
    <name type="scientific">candidate division WOR-3 bacterium</name>
    <dbReference type="NCBI Taxonomy" id="2052148"/>
    <lineage>
        <taxon>Bacteria</taxon>
        <taxon>Bacteria division WOR-3</taxon>
    </lineage>
</organism>
<sequence>MILIVFLLLLSFIPVHPYMSDRFSAYEEYVWYQGIKGTIPLTNNYPVEIKESGAVYENNYSKFLLKKIDFEKTLKNQNIFLDASVGASYHDSIAPTISISPKVEFSLTDNIEASVKVFLSNDIDNSRGFPIKPFKEKIIAGFERGYVKYSNEKLFVLFGRMDYHSSFSKDNSLLFDYKAVPMDGIYLSGEANRYFSYDFKYASLGSMKLDSTYLFEGEDIDVISRYLSFHKIILTLKDYLRLSFSESCIFGRKSIGNILDYTFPFFIFYGEQNNIDINDNILWAFDVNYNYCRVNLSYSLLVDDYQYEYEGTKDLEPPELGHIVRIDAPVCCAVMSLSYMRINAWVYNQRYPWNRYIFNSKNIGDEMGPDIQGIEGNGLFAYSSTGRVNFKVSYFEKGDNYSSSDWIFPISDTYYYKQIGI</sequence>
<proteinExistence type="predicted"/>
<reference evidence="1 2" key="1">
    <citation type="journal article" date="2018" name="Nat. Biotechnol.">
        <title>A standardized bacterial taxonomy based on genome phylogeny substantially revises the tree of life.</title>
        <authorList>
            <person name="Parks D.H."/>
            <person name="Chuvochina M."/>
            <person name="Waite D.W."/>
            <person name="Rinke C."/>
            <person name="Skarshewski A."/>
            <person name="Chaumeil P.A."/>
            <person name="Hugenholtz P."/>
        </authorList>
    </citation>
    <scope>NUCLEOTIDE SEQUENCE [LARGE SCALE GENOMIC DNA]</scope>
    <source>
        <strain evidence="1">UBA9956</strain>
    </source>
</reference>
<dbReference type="AlphaFoldDB" id="A0A350HC97"/>
<dbReference type="EMBL" id="DMZY01000248">
    <property type="protein sequence ID" value="HAV93163.1"/>
    <property type="molecule type" value="Genomic_DNA"/>
</dbReference>